<keyword evidence="5 7" id="KW-0479">Metal-binding</keyword>
<dbReference type="Pfam" id="PF08774">
    <property type="entry name" value="VRR_NUC"/>
    <property type="match status" value="1"/>
</dbReference>
<dbReference type="InterPro" id="IPR049126">
    <property type="entry name" value="FAN1-like_TPR"/>
</dbReference>
<dbReference type="InterPro" id="IPR049132">
    <property type="entry name" value="FAN1-like_euk"/>
</dbReference>
<protein>
    <recommendedName>
        <fullName evidence="8">Methionine aminopeptidase</fullName>
        <ecNumber evidence="8">3.4.11.18</ecNumber>
    </recommendedName>
</protein>
<evidence type="ECO:0000256" key="9">
    <source>
        <dbReference type="SAM" id="MobiDB-lite"/>
    </source>
</evidence>
<evidence type="ECO:0000256" key="8">
    <source>
        <dbReference type="RuleBase" id="RU003653"/>
    </source>
</evidence>
<dbReference type="AlphaFoldDB" id="A0A0L7RD34"/>
<feature type="binding site" evidence="7">
    <location>
        <position position="893"/>
    </location>
    <ligand>
        <name>substrate</name>
    </ligand>
</feature>
<dbReference type="Pfam" id="PF21170">
    <property type="entry name" value="FAN1_TPR"/>
    <property type="match status" value="1"/>
</dbReference>
<keyword evidence="3 7" id="KW-0645">Protease</keyword>
<name>A0A0L7RD34_9HYME</name>
<dbReference type="InterPro" id="IPR036005">
    <property type="entry name" value="Creatinase/aminopeptidase-like"/>
</dbReference>
<dbReference type="InterPro" id="IPR049125">
    <property type="entry name" value="FAN1-like_WH"/>
</dbReference>
<feature type="binding site" evidence="7">
    <location>
        <position position="886"/>
    </location>
    <ligand>
        <name>a divalent metal cation</name>
        <dbReference type="ChEBI" id="CHEBI:60240"/>
        <label>2</label>
        <note>catalytic</note>
    </ligand>
</feature>
<feature type="binding site" evidence="7">
    <location>
        <position position="795"/>
    </location>
    <ligand>
        <name>substrate</name>
    </ligand>
</feature>
<dbReference type="OrthoDB" id="3209743at2759"/>
<comment type="cofactor">
    <cofactor evidence="7">
        <name>Co(2+)</name>
        <dbReference type="ChEBI" id="CHEBI:48828"/>
    </cofactor>
    <cofactor evidence="7">
        <name>Zn(2+)</name>
        <dbReference type="ChEBI" id="CHEBI:29105"/>
    </cofactor>
    <cofactor evidence="7">
        <name>Mn(2+)</name>
        <dbReference type="ChEBI" id="CHEBI:29035"/>
    </cofactor>
    <cofactor evidence="7">
        <name>Fe(2+)</name>
        <dbReference type="ChEBI" id="CHEBI:29033"/>
    </cofactor>
    <text evidence="7">Binds 2 divalent metal cations per subunit. Has a high-affinity and a low affinity metal-binding site. The true nature of the physiological cofactor is under debate. The enzyme is active with cobalt, zinc, manganese or divalent iron ions. Most likely, methionine aminopeptidases function as mononuclear Fe(2+)-metalloproteases under physiological conditions, and the catalytically relevant metal-binding site has been assigned to the histidine-containing high-affinity site.</text>
</comment>
<accession>A0A0L7RD34</accession>
<dbReference type="PRINTS" id="PR00599">
    <property type="entry name" value="MAPEPTIDASE"/>
</dbReference>
<dbReference type="PANTHER" id="PTHR43330">
    <property type="entry name" value="METHIONINE AMINOPEPTIDASE"/>
    <property type="match status" value="1"/>
</dbReference>
<feature type="binding site" evidence="7">
    <location>
        <position position="812"/>
    </location>
    <ligand>
        <name>a divalent metal cation</name>
        <dbReference type="ChEBI" id="CHEBI:60240"/>
        <label>1</label>
    </ligand>
</feature>
<dbReference type="Pfam" id="PF00557">
    <property type="entry name" value="Peptidase_M24"/>
    <property type="match status" value="1"/>
</dbReference>
<dbReference type="PROSITE" id="PS00680">
    <property type="entry name" value="MAP_1"/>
    <property type="match status" value="1"/>
</dbReference>
<dbReference type="NCBIfam" id="TIGR00500">
    <property type="entry name" value="met_pdase_I"/>
    <property type="match status" value="1"/>
</dbReference>
<dbReference type="HAMAP" id="MF_01974">
    <property type="entry name" value="MetAP_1"/>
    <property type="match status" value="1"/>
</dbReference>
<evidence type="ECO:0000256" key="3">
    <source>
        <dbReference type="ARBA" id="ARBA00022670"/>
    </source>
</evidence>
<keyword evidence="4" id="KW-0540">Nuclease</keyword>
<feature type="binding site" evidence="7">
    <location>
        <position position="823"/>
    </location>
    <ligand>
        <name>a divalent metal cation</name>
        <dbReference type="ChEBI" id="CHEBI:60240"/>
        <label>2</label>
        <note>catalytic</note>
    </ligand>
</feature>
<feature type="domain" description="VRR-NUC" evidence="11">
    <location>
        <begin position="656"/>
        <end position="691"/>
    </location>
</feature>
<dbReference type="InterPro" id="IPR000994">
    <property type="entry name" value="Pept_M24"/>
</dbReference>
<evidence type="ECO:0000313" key="15">
    <source>
        <dbReference type="Proteomes" id="UP000053825"/>
    </source>
</evidence>
<evidence type="ECO:0000259" key="13">
    <source>
        <dbReference type="Pfam" id="PF21315"/>
    </source>
</evidence>
<feature type="region of interest" description="Disordered" evidence="9">
    <location>
        <begin position="706"/>
        <end position="725"/>
    </location>
</feature>
<organism evidence="14 15">
    <name type="scientific">Habropoda laboriosa</name>
    <dbReference type="NCBI Taxonomy" id="597456"/>
    <lineage>
        <taxon>Eukaryota</taxon>
        <taxon>Metazoa</taxon>
        <taxon>Ecdysozoa</taxon>
        <taxon>Arthropoda</taxon>
        <taxon>Hexapoda</taxon>
        <taxon>Insecta</taxon>
        <taxon>Pterygota</taxon>
        <taxon>Neoptera</taxon>
        <taxon>Endopterygota</taxon>
        <taxon>Hymenoptera</taxon>
        <taxon>Apocrita</taxon>
        <taxon>Aculeata</taxon>
        <taxon>Apoidea</taxon>
        <taxon>Anthophila</taxon>
        <taxon>Apidae</taxon>
        <taxon>Habropoda</taxon>
    </lineage>
</organism>
<feature type="binding site" evidence="7">
    <location>
        <position position="949"/>
    </location>
    <ligand>
        <name>a divalent metal cation</name>
        <dbReference type="ChEBI" id="CHEBI:60240"/>
        <label>2</label>
        <note>catalytic</note>
    </ligand>
</feature>
<sequence length="964" mass="110032">MSSRSSSKVASGRSPEAIVRNRPFSEIINEIAIQAIENMNLAQQGAIPLHNFNLEEIYSRSTFNYQYNSINSQTSLKYKVSDIYLCGDLHSQVLLATIFSVFSNPINCGYFDESDLDFIYSIITLPINAQMLLARMIKRKRSWFRSSNIKYPEVEEISDVKDAFNVLVKQSICTFDIKRENLSTILELLQVDEIRHVCQKMKIHFKGNKKNNIQKLLQLSKKKPLFPGVKGPNSSLYASIFDMLGYCVCITSRTWDILYRIIVLLIPNEDPKNTIADIFFKLRKIYLENMIYPNIPGHYFPVFSNKLHLISYIKVKSILSATLHHKEQKDWKKVQSCGDSAMDTLSKLLKSETLRLKHSVLPIHVQRYMPGYVWIKILSTCVDAFKKDKDKNRVVEVLNFLLQQNCYMNEYKGRWYSELALIEMFYNKNDEKLISIVTHALSTETLTQVDKVNLIERVQRIVKKKTAGQSIKRASIDILSSNISEMPKYETATITITAASMSAFRNSAGKKSVWCIENNTEGQSFGSVETVALHHYKQHGFPNGVHCEGALPIILFFTLFWEELYSIHVPGTFVTPYQEAPSDLFTIKFYENRKERIDTKFQIIGNFNAESFASWMQEKFIICKQYQSLMSQNLLYVAQLKVFFKLLNIYFILKCKIVEVKGPGDDFSGKQSLWLEYLEKVGLNTEVCLVQVSEIRGVPPYIPKPSYSQTMTPRDGPKKPEVKDKNQIQSMRDSCSFAKRILTHIEQYIKPGMTTDELDATVHEMIISNGAYPSPLNYKGFPKSICTSINNVACHGIPDKRPLLKGDILNVDVTVYLHGYHGDCSKMFEVEECDDEAKRLISVTKLCLKKAIDICKPNENFSSIGNIIEETACKHGYSIVPIFAGHGIGTYFHGPPDIFHFANNFDGKMLPGMTFTIEPVLSQGNEEVKILEDGWTAVTVDNARTAQYEHTILITDSSCDVLTR</sequence>
<dbReference type="STRING" id="597456.A0A0L7RD34"/>
<dbReference type="EC" id="3.4.11.18" evidence="8"/>
<dbReference type="CDD" id="cd01086">
    <property type="entry name" value="MetAP1"/>
    <property type="match status" value="1"/>
</dbReference>
<evidence type="ECO:0000256" key="4">
    <source>
        <dbReference type="ARBA" id="ARBA00022722"/>
    </source>
</evidence>
<feature type="domain" description="Fanconi-associated nuclease 1-like winged-helix" evidence="13">
    <location>
        <begin position="111"/>
        <end position="169"/>
    </location>
</feature>
<keyword evidence="6 7" id="KW-0378">Hydrolase</keyword>
<dbReference type="PANTHER" id="PTHR43330:SF8">
    <property type="entry name" value="METHIONINE AMINOPEPTIDASE 1D, MITOCHONDRIAL"/>
    <property type="match status" value="1"/>
</dbReference>
<comment type="cofactor">
    <cofactor evidence="1">
        <name>Mg(2+)</name>
        <dbReference type="ChEBI" id="CHEBI:18420"/>
    </cofactor>
</comment>
<keyword evidence="15" id="KW-1185">Reference proteome</keyword>
<comment type="catalytic activity">
    <reaction evidence="7 8">
        <text>Release of N-terminal amino acids, preferentially methionine, from peptides and arylamides.</text>
        <dbReference type="EC" id="3.4.11.18"/>
    </reaction>
</comment>
<dbReference type="Pfam" id="PF21315">
    <property type="entry name" value="FAN1_HTH"/>
    <property type="match status" value="1"/>
</dbReference>
<dbReference type="InterPro" id="IPR002467">
    <property type="entry name" value="Pept_M24A_MAP1"/>
</dbReference>
<comment type="similarity">
    <text evidence="7">Belongs to the peptidase M24A family. Methionine aminopeptidase type 1 subfamily.</text>
</comment>
<comment type="function">
    <text evidence="8">Cotranslationally removes the N-terminal methionine from nascent proteins. The N-terminal methionine is often cleaved when the second residue in the primary sequence is small and uncharged (Met-Ala-, Cys, Gly, Pro, Ser, Thr, or Val).</text>
</comment>
<dbReference type="GO" id="GO:0016788">
    <property type="term" value="F:hydrolase activity, acting on ester bonds"/>
    <property type="evidence" value="ECO:0007669"/>
    <property type="project" value="InterPro"/>
</dbReference>
<feature type="domain" description="Fanconi-associated nuclease 1-like TPR" evidence="12">
    <location>
        <begin position="313"/>
        <end position="461"/>
    </location>
</feature>
<evidence type="ECO:0000256" key="5">
    <source>
        <dbReference type="ARBA" id="ARBA00022723"/>
    </source>
</evidence>
<evidence type="ECO:0000256" key="2">
    <source>
        <dbReference type="ARBA" id="ARBA00022438"/>
    </source>
</evidence>
<proteinExistence type="inferred from homology"/>
<evidence type="ECO:0000259" key="12">
    <source>
        <dbReference type="Pfam" id="PF21170"/>
    </source>
</evidence>
<feature type="domain" description="Peptidase M24" evidence="10">
    <location>
        <begin position="730"/>
        <end position="956"/>
    </location>
</feature>
<feature type="binding site" evidence="7">
    <location>
        <position position="949"/>
    </location>
    <ligand>
        <name>a divalent metal cation</name>
        <dbReference type="ChEBI" id="CHEBI:60240"/>
        <label>1</label>
    </ligand>
</feature>
<dbReference type="SUPFAM" id="SSF55920">
    <property type="entry name" value="Creatinase/aminopeptidase"/>
    <property type="match status" value="1"/>
</dbReference>
<dbReference type="Gene3D" id="3.90.230.10">
    <property type="entry name" value="Creatinase/methionine aminopeptidase superfamily"/>
    <property type="match status" value="1"/>
</dbReference>
<dbReference type="InterPro" id="IPR014883">
    <property type="entry name" value="VRR_NUC"/>
</dbReference>
<feature type="compositionally biased region" description="Basic and acidic residues" evidence="9">
    <location>
        <begin position="715"/>
        <end position="725"/>
    </location>
</feature>
<gene>
    <name evidence="14" type="ORF">WH47_06463</name>
</gene>
<feature type="binding site" evidence="7">
    <location>
        <position position="823"/>
    </location>
    <ligand>
        <name>a divalent metal cation</name>
        <dbReference type="ChEBI" id="CHEBI:60240"/>
        <label>1</label>
    </ligand>
</feature>
<evidence type="ECO:0000259" key="10">
    <source>
        <dbReference type="Pfam" id="PF00557"/>
    </source>
</evidence>
<dbReference type="GO" id="GO:0004239">
    <property type="term" value="F:initiator methionyl aminopeptidase activity"/>
    <property type="evidence" value="ECO:0007669"/>
    <property type="project" value="UniProtKB-UniRule"/>
</dbReference>
<dbReference type="GO" id="GO:0070006">
    <property type="term" value="F:metalloaminopeptidase activity"/>
    <property type="evidence" value="ECO:0007669"/>
    <property type="project" value="UniProtKB-UniRule"/>
</dbReference>
<dbReference type="GO" id="GO:0004518">
    <property type="term" value="F:nuclease activity"/>
    <property type="evidence" value="ECO:0007669"/>
    <property type="project" value="UniProtKB-KW"/>
</dbReference>
<dbReference type="EMBL" id="KQ414615">
    <property type="protein sequence ID" value="KOC68671.1"/>
    <property type="molecule type" value="Genomic_DNA"/>
</dbReference>
<evidence type="ECO:0000256" key="7">
    <source>
        <dbReference type="HAMAP-Rule" id="MF_03174"/>
    </source>
</evidence>
<keyword evidence="2 7" id="KW-0031">Aminopeptidase</keyword>
<evidence type="ECO:0000256" key="6">
    <source>
        <dbReference type="ARBA" id="ARBA00022801"/>
    </source>
</evidence>
<dbReference type="CDD" id="cd22326">
    <property type="entry name" value="FAN1-like"/>
    <property type="match status" value="1"/>
</dbReference>
<evidence type="ECO:0000259" key="11">
    <source>
        <dbReference type="Pfam" id="PF08774"/>
    </source>
</evidence>
<reference evidence="14 15" key="1">
    <citation type="submission" date="2015-07" db="EMBL/GenBank/DDBJ databases">
        <title>The genome of Habropoda laboriosa.</title>
        <authorList>
            <person name="Pan H."/>
            <person name="Kapheim K."/>
        </authorList>
    </citation>
    <scope>NUCLEOTIDE SEQUENCE [LARGE SCALE GENOMIC DNA]</scope>
    <source>
        <strain evidence="14">0110345459</strain>
    </source>
</reference>
<feature type="binding site" evidence="7">
    <location>
        <position position="918"/>
    </location>
    <ligand>
        <name>a divalent metal cation</name>
        <dbReference type="ChEBI" id="CHEBI:60240"/>
        <label>2</label>
        <note>catalytic</note>
    </ligand>
</feature>
<evidence type="ECO:0000313" key="14">
    <source>
        <dbReference type="EMBL" id="KOC68671.1"/>
    </source>
</evidence>
<dbReference type="Proteomes" id="UP000053825">
    <property type="component" value="Unassembled WGS sequence"/>
</dbReference>
<dbReference type="InterPro" id="IPR001714">
    <property type="entry name" value="Pept_M24_MAP"/>
</dbReference>
<dbReference type="GO" id="GO:0046872">
    <property type="term" value="F:metal ion binding"/>
    <property type="evidence" value="ECO:0007669"/>
    <property type="project" value="UniProtKB-UniRule"/>
</dbReference>
<evidence type="ECO:0000256" key="1">
    <source>
        <dbReference type="ARBA" id="ARBA00001946"/>
    </source>
</evidence>
<dbReference type="GO" id="GO:0006508">
    <property type="term" value="P:proteolysis"/>
    <property type="evidence" value="ECO:0007669"/>
    <property type="project" value="UniProtKB-KW"/>
</dbReference>